<sequence length="201" mass="22196">MRLILVRHGQPDTATTGTAGNPPLSAMGREQSQLVCDYLARETIDLAIHSGLDRAHHTARPLIQNTGMDVRVIPELGEVDRYGGQYGNIETIRSKGDAEWQRFLTDPIGYFGIDGDRFVSETLNGYRSIFAEYKRQTIAIFTHGFPINILLTHALGLDGIANFVPDYCSITRVTGSDLDRLTVVSVNETAHLAPLRQEAAE</sequence>
<dbReference type="Pfam" id="PF00300">
    <property type="entry name" value="His_Phos_1"/>
    <property type="match status" value="1"/>
</dbReference>
<dbReference type="Gene3D" id="3.40.50.1240">
    <property type="entry name" value="Phosphoglycerate mutase-like"/>
    <property type="match status" value="1"/>
</dbReference>
<evidence type="ECO:0000313" key="2">
    <source>
        <dbReference type="EMBL" id="NVE96027.1"/>
    </source>
</evidence>
<keyword evidence="3" id="KW-1185">Reference proteome</keyword>
<dbReference type="SUPFAM" id="SSF53254">
    <property type="entry name" value="Phosphoglycerate mutase-like"/>
    <property type="match status" value="1"/>
</dbReference>
<dbReference type="CDD" id="cd07067">
    <property type="entry name" value="HP_PGM_like"/>
    <property type="match status" value="1"/>
</dbReference>
<proteinExistence type="predicted"/>
<reference evidence="2 3" key="1">
    <citation type="submission" date="2020-06" db="EMBL/GenBank/DDBJ databases">
        <title>Altererythrobacter lutimaris sp. nov., a marine bacterium isolated from a tidal flat.</title>
        <authorList>
            <person name="Kim D."/>
            <person name="Yoo Y."/>
            <person name="Kim J.-J."/>
        </authorList>
    </citation>
    <scope>NUCLEOTIDE SEQUENCE [LARGE SCALE GENOMIC DNA]</scope>
    <source>
        <strain evidence="2 3">JGD-16</strain>
    </source>
</reference>
<dbReference type="PANTHER" id="PTHR20935">
    <property type="entry name" value="PHOSPHOGLYCERATE MUTASE-RELATED"/>
    <property type="match status" value="1"/>
</dbReference>
<name>A0A850HA36_9SPHN</name>
<protein>
    <submittedName>
        <fullName evidence="2">Histidine phosphatase family protein</fullName>
    </submittedName>
</protein>
<dbReference type="AlphaFoldDB" id="A0A850HA36"/>
<comment type="caution">
    <text evidence="2">The sequence shown here is derived from an EMBL/GenBank/DDBJ whole genome shotgun (WGS) entry which is preliminary data.</text>
</comment>
<keyword evidence="1" id="KW-0378">Hydrolase</keyword>
<organism evidence="2 3">
    <name type="scientific">Altererythrobacter lutimaris</name>
    <dbReference type="NCBI Taxonomy" id="2743979"/>
    <lineage>
        <taxon>Bacteria</taxon>
        <taxon>Pseudomonadati</taxon>
        <taxon>Pseudomonadota</taxon>
        <taxon>Alphaproteobacteria</taxon>
        <taxon>Sphingomonadales</taxon>
        <taxon>Erythrobacteraceae</taxon>
        <taxon>Altererythrobacter</taxon>
    </lineage>
</organism>
<dbReference type="RefSeq" id="WP_176274191.1">
    <property type="nucleotide sequence ID" value="NZ_JABWTA010000001.1"/>
</dbReference>
<dbReference type="SMART" id="SM00855">
    <property type="entry name" value="PGAM"/>
    <property type="match status" value="1"/>
</dbReference>
<dbReference type="Proteomes" id="UP000546031">
    <property type="component" value="Unassembled WGS sequence"/>
</dbReference>
<dbReference type="InterPro" id="IPR051021">
    <property type="entry name" value="Mito_Ser/Thr_phosphatase"/>
</dbReference>
<gene>
    <name evidence="2" type="ORF">HUO12_14070</name>
</gene>
<evidence type="ECO:0000256" key="1">
    <source>
        <dbReference type="ARBA" id="ARBA00022801"/>
    </source>
</evidence>
<dbReference type="GO" id="GO:0016787">
    <property type="term" value="F:hydrolase activity"/>
    <property type="evidence" value="ECO:0007669"/>
    <property type="project" value="UniProtKB-KW"/>
</dbReference>
<evidence type="ECO:0000313" key="3">
    <source>
        <dbReference type="Proteomes" id="UP000546031"/>
    </source>
</evidence>
<dbReference type="InterPro" id="IPR029033">
    <property type="entry name" value="His_PPase_superfam"/>
</dbReference>
<dbReference type="EMBL" id="JABWTA010000001">
    <property type="protein sequence ID" value="NVE96027.1"/>
    <property type="molecule type" value="Genomic_DNA"/>
</dbReference>
<accession>A0A850HA36</accession>
<dbReference type="InterPro" id="IPR013078">
    <property type="entry name" value="His_Pase_superF_clade-1"/>
</dbReference>